<dbReference type="STRING" id="279360.MB14_18135"/>
<evidence type="ECO:0000256" key="1">
    <source>
        <dbReference type="SAM" id="SignalP"/>
    </source>
</evidence>
<dbReference type="EMBL" id="LQZQ01000009">
    <property type="protein sequence ID" value="KYG78648.1"/>
    <property type="molecule type" value="Genomic_DNA"/>
</dbReference>
<feature type="chain" id="PRO_5007574746" description="Pentapeptide repeat-containing protein" evidence="1">
    <location>
        <begin position="28"/>
        <end position="242"/>
    </location>
</feature>
<accession>A0A150XIT3</accession>
<organism evidence="2 3">
    <name type="scientific">Roseivirga ehrenbergii (strain DSM 102268 / JCM 13514 / KCTC 12282 / NCIMB 14502 / KMM 6017)</name>
    <dbReference type="NCBI Taxonomy" id="279360"/>
    <lineage>
        <taxon>Bacteria</taxon>
        <taxon>Pseudomonadati</taxon>
        <taxon>Bacteroidota</taxon>
        <taxon>Cytophagia</taxon>
        <taxon>Cytophagales</taxon>
        <taxon>Roseivirgaceae</taxon>
        <taxon>Roseivirga</taxon>
    </lineage>
</organism>
<dbReference type="OrthoDB" id="1123130at2"/>
<dbReference type="Gene3D" id="2.160.20.80">
    <property type="entry name" value="E3 ubiquitin-protein ligase SopA"/>
    <property type="match status" value="1"/>
</dbReference>
<keyword evidence="1" id="KW-0732">Signal</keyword>
<dbReference type="AlphaFoldDB" id="A0A150XIT3"/>
<keyword evidence="3" id="KW-1185">Reference proteome</keyword>
<protein>
    <recommendedName>
        <fullName evidence="4">Pentapeptide repeat-containing protein</fullName>
    </recommendedName>
</protein>
<feature type="signal peptide" evidence="1">
    <location>
        <begin position="1"/>
        <end position="27"/>
    </location>
</feature>
<evidence type="ECO:0008006" key="4">
    <source>
        <dbReference type="Google" id="ProtNLM"/>
    </source>
</evidence>
<dbReference type="Pfam" id="PF13576">
    <property type="entry name" value="Pentapeptide_3"/>
    <property type="match status" value="1"/>
</dbReference>
<evidence type="ECO:0000313" key="3">
    <source>
        <dbReference type="Proteomes" id="UP000075583"/>
    </source>
</evidence>
<dbReference type="RefSeq" id="WP_062591050.1">
    <property type="nucleotide sequence ID" value="NZ_LQZQ01000009.1"/>
</dbReference>
<sequence length="242" mass="28393">MKTQQITLKLTFFTFLLVSLFSVNAQAQSTVKASDIMKAMKNGEDIKYSNVTVSGTLDFTYMDEKAPDLPRRRSWWRNGGDNTVNELIKSKITFENVVFENDVIAYFHDDRSEYTFTADFEEDVVFKNCKFERDAMFKYSEFEREASFAGSTFKDESTFKYAEFSRLADFSNTTFDEHAIFKYTKFRNGVNLSSARFERSLDIKYTKVRGDFDINNLYVRWDIDSKYTDINGRKFSKNMLDN</sequence>
<evidence type="ECO:0000313" key="2">
    <source>
        <dbReference type="EMBL" id="KYG78648.1"/>
    </source>
</evidence>
<proteinExistence type="predicted"/>
<reference evidence="2" key="1">
    <citation type="submission" date="2016-01" db="EMBL/GenBank/DDBJ databases">
        <title>Genome sequencing of Roseivirga ehrenbergii KMM 6017.</title>
        <authorList>
            <person name="Selvaratnam C."/>
            <person name="Thevarajoo S."/>
            <person name="Goh K.M."/>
            <person name="Ee R."/>
            <person name="Chan K.-G."/>
            <person name="Chong C.S."/>
        </authorList>
    </citation>
    <scope>NUCLEOTIDE SEQUENCE [LARGE SCALE GENOMIC DNA]</scope>
    <source>
        <strain evidence="2">KMM 6017</strain>
    </source>
</reference>
<dbReference type="InterPro" id="IPR001646">
    <property type="entry name" value="5peptide_repeat"/>
</dbReference>
<comment type="caution">
    <text evidence="2">The sequence shown here is derived from an EMBL/GenBank/DDBJ whole genome shotgun (WGS) entry which is preliminary data.</text>
</comment>
<dbReference type="Proteomes" id="UP000075583">
    <property type="component" value="Unassembled WGS sequence"/>
</dbReference>
<gene>
    <name evidence="2" type="ORF">MB14_18135</name>
</gene>
<name>A0A150XIT3_ROSEK</name>